<proteinExistence type="predicted"/>
<accession>A0A191ZIG8</accession>
<evidence type="ECO:0000313" key="6">
    <source>
        <dbReference type="Proteomes" id="UP000078596"/>
    </source>
</evidence>
<dbReference type="Gene3D" id="3.40.50.1010">
    <property type="entry name" value="5'-nuclease"/>
    <property type="match status" value="1"/>
</dbReference>
<keyword evidence="1" id="KW-0540">Nuclease</keyword>
<evidence type="ECO:0000256" key="3">
    <source>
        <dbReference type="ARBA" id="ARBA00023125"/>
    </source>
</evidence>
<dbReference type="Proteomes" id="UP000078596">
    <property type="component" value="Chromosome"/>
</dbReference>
<dbReference type="InterPro" id="IPR036279">
    <property type="entry name" value="5-3_exonuclease_C_sf"/>
</dbReference>
<dbReference type="InterPro" id="IPR020045">
    <property type="entry name" value="DNA_polI_H3TH"/>
</dbReference>
<dbReference type="InterPro" id="IPR020046">
    <property type="entry name" value="5-3_exonucl_a-hlix_arch_N"/>
</dbReference>
<dbReference type="AlphaFoldDB" id="A0A191ZIG8"/>
<name>A0A191ZIG8_9GAMM</name>
<organism evidence="5 6">
    <name type="scientific">Halothiobacillus diazotrophicus</name>
    <dbReference type="NCBI Taxonomy" id="1860122"/>
    <lineage>
        <taxon>Bacteria</taxon>
        <taxon>Pseudomonadati</taxon>
        <taxon>Pseudomonadota</taxon>
        <taxon>Gammaproteobacteria</taxon>
        <taxon>Chromatiales</taxon>
        <taxon>Halothiobacillaceae</taxon>
        <taxon>Halothiobacillus</taxon>
    </lineage>
</organism>
<gene>
    <name evidence="5" type="ORF">A9404_10185</name>
</gene>
<keyword evidence="6" id="KW-1185">Reference proteome</keyword>
<dbReference type="InterPro" id="IPR002421">
    <property type="entry name" value="5-3_exonuclease"/>
</dbReference>
<dbReference type="EMBL" id="CP016027">
    <property type="protein sequence ID" value="ANJ67696.1"/>
    <property type="molecule type" value="Genomic_DNA"/>
</dbReference>
<dbReference type="InterPro" id="IPR038969">
    <property type="entry name" value="FEN"/>
</dbReference>
<dbReference type="InterPro" id="IPR008918">
    <property type="entry name" value="HhH2"/>
</dbReference>
<dbReference type="STRING" id="1860122.A9404_10185"/>
<dbReference type="CDD" id="cd09859">
    <property type="entry name" value="PIN_53EXO"/>
    <property type="match status" value="1"/>
</dbReference>
<dbReference type="RefSeq" id="WP_066101076.1">
    <property type="nucleotide sequence ID" value="NZ_CP016027.1"/>
</dbReference>
<dbReference type="Pfam" id="PF02739">
    <property type="entry name" value="5_3_exonuc_N"/>
    <property type="match status" value="1"/>
</dbReference>
<dbReference type="Pfam" id="PF01367">
    <property type="entry name" value="5_3_exonuc"/>
    <property type="match status" value="1"/>
</dbReference>
<dbReference type="InterPro" id="IPR029060">
    <property type="entry name" value="PIN-like_dom_sf"/>
</dbReference>
<dbReference type="OrthoDB" id="9806424at2"/>
<sequence>MSDTPASDRVSRAWLIDSHAQIWRAWHGADKAMVDAENRPVGAVQGFADSLLNLLESVFGTHLASPVAIHPEQGPIVACAFDAPCGRGFRQSIYPDYKAHRPPAPEDLKAQLPRCRQLAEAAGLMAIDFPGYEADDVIGTLATRLRGRARAITIITGDKDLAQLLGPDDRWFNPMRQIVLAYGDVERRYGVKPTQIADWLALTGDTADNIPGVPGIGPRIAGNLLKKHGTIDGIYANLAAVYGMKFRGAPRAQKLLAEHEPLVRLSRKLTGIVCDLPLEQLPAPWMGIRPDLPDLLRAAGVDEGRIARWTRLPRAPSPPDGEPLTADLSAMTTGMPHRHELAPVSR</sequence>
<dbReference type="GO" id="GO:0008409">
    <property type="term" value="F:5'-3' exonuclease activity"/>
    <property type="evidence" value="ECO:0007669"/>
    <property type="project" value="InterPro"/>
</dbReference>
<dbReference type="GO" id="GO:0033567">
    <property type="term" value="P:DNA replication, Okazaki fragment processing"/>
    <property type="evidence" value="ECO:0007669"/>
    <property type="project" value="InterPro"/>
</dbReference>
<dbReference type="PANTHER" id="PTHR42646:SF2">
    <property type="entry name" value="5'-3' EXONUCLEASE FAMILY PROTEIN"/>
    <property type="match status" value="1"/>
</dbReference>
<reference evidence="5 6" key="1">
    <citation type="submission" date="2016-06" db="EMBL/GenBank/DDBJ databases">
        <title>Insight into the functional genes involving in sulfur oxidation in Pearl River water.</title>
        <authorList>
            <person name="Luo J."/>
            <person name="Tan X."/>
            <person name="Lin W."/>
        </authorList>
    </citation>
    <scope>NUCLEOTIDE SEQUENCE [LARGE SCALE GENOMIC DNA]</scope>
    <source>
        <strain evidence="5 6">LS2</strain>
    </source>
</reference>
<protein>
    <recommendedName>
        <fullName evidence="4">5'-3' exonuclease domain-containing protein</fullName>
    </recommendedName>
</protein>
<dbReference type="SMART" id="SM00279">
    <property type="entry name" value="HhH2"/>
    <property type="match status" value="1"/>
</dbReference>
<feature type="domain" description="5'-3' exonuclease" evidence="4">
    <location>
        <begin position="11"/>
        <end position="282"/>
    </location>
</feature>
<keyword evidence="3" id="KW-0238">DNA-binding</keyword>
<keyword evidence="2" id="KW-0378">Hydrolase</keyword>
<dbReference type="SUPFAM" id="SSF47807">
    <property type="entry name" value="5' to 3' exonuclease, C-terminal subdomain"/>
    <property type="match status" value="1"/>
</dbReference>
<evidence type="ECO:0000259" key="4">
    <source>
        <dbReference type="SMART" id="SM00475"/>
    </source>
</evidence>
<dbReference type="KEGG" id="haz:A9404_10185"/>
<dbReference type="PANTHER" id="PTHR42646">
    <property type="entry name" value="FLAP ENDONUCLEASE XNI"/>
    <property type="match status" value="1"/>
</dbReference>
<dbReference type="GO" id="GO:0017108">
    <property type="term" value="F:5'-flap endonuclease activity"/>
    <property type="evidence" value="ECO:0007669"/>
    <property type="project" value="InterPro"/>
</dbReference>
<dbReference type="Gene3D" id="1.10.150.20">
    <property type="entry name" value="5' to 3' exonuclease, C-terminal subdomain"/>
    <property type="match status" value="1"/>
</dbReference>
<evidence type="ECO:0000256" key="2">
    <source>
        <dbReference type="ARBA" id="ARBA00022801"/>
    </source>
</evidence>
<dbReference type="SMART" id="SM00475">
    <property type="entry name" value="53EXOc"/>
    <property type="match status" value="1"/>
</dbReference>
<evidence type="ECO:0000256" key="1">
    <source>
        <dbReference type="ARBA" id="ARBA00022722"/>
    </source>
</evidence>
<dbReference type="GO" id="GO:0003677">
    <property type="term" value="F:DNA binding"/>
    <property type="evidence" value="ECO:0007669"/>
    <property type="project" value="UniProtKB-KW"/>
</dbReference>
<dbReference type="SUPFAM" id="SSF88723">
    <property type="entry name" value="PIN domain-like"/>
    <property type="match status" value="1"/>
</dbReference>
<evidence type="ECO:0000313" key="5">
    <source>
        <dbReference type="EMBL" id="ANJ67696.1"/>
    </source>
</evidence>
<dbReference type="CDD" id="cd09898">
    <property type="entry name" value="H3TH_53EXO"/>
    <property type="match status" value="1"/>
</dbReference>
<dbReference type="FunFam" id="1.10.150.20:FF:000003">
    <property type="entry name" value="DNA polymerase I"/>
    <property type="match status" value="1"/>
</dbReference>